<reference evidence="1" key="1">
    <citation type="submission" date="2014-09" db="EMBL/GenBank/DDBJ databases">
        <authorList>
            <person name="Magalhaes I.L.F."/>
            <person name="Oliveira U."/>
            <person name="Santos F.R."/>
            <person name="Vidigal T.H.D.A."/>
            <person name="Brescovit A.D."/>
            <person name="Santos A.J."/>
        </authorList>
    </citation>
    <scope>NUCLEOTIDE SEQUENCE</scope>
    <source>
        <tissue evidence="1">Shoot tissue taken approximately 20 cm above the soil surface</tissue>
    </source>
</reference>
<sequence length="81" mass="9825">MISSFIWKLWWSLDICLKKATIKDQQRMTRKERLRIWSQGRSQMNKQIRGIALKQNPNKETEVLRDQRIVKVDKVMLELHC</sequence>
<reference evidence="1" key="2">
    <citation type="journal article" date="2015" name="Data Brief">
        <title>Shoot transcriptome of the giant reed, Arundo donax.</title>
        <authorList>
            <person name="Barrero R.A."/>
            <person name="Guerrero F.D."/>
            <person name="Moolhuijzen P."/>
            <person name="Goolsby J.A."/>
            <person name="Tidwell J."/>
            <person name="Bellgard S.E."/>
            <person name="Bellgard M.I."/>
        </authorList>
    </citation>
    <scope>NUCLEOTIDE SEQUENCE</scope>
    <source>
        <tissue evidence="1">Shoot tissue taken approximately 20 cm above the soil surface</tissue>
    </source>
</reference>
<accession>A0A0A9CTP1</accession>
<dbReference type="AlphaFoldDB" id="A0A0A9CTP1"/>
<organism evidence="1">
    <name type="scientific">Arundo donax</name>
    <name type="common">Giant reed</name>
    <name type="synonym">Donax arundinaceus</name>
    <dbReference type="NCBI Taxonomy" id="35708"/>
    <lineage>
        <taxon>Eukaryota</taxon>
        <taxon>Viridiplantae</taxon>
        <taxon>Streptophyta</taxon>
        <taxon>Embryophyta</taxon>
        <taxon>Tracheophyta</taxon>
        <taxon>Spermatophyta</taxon>
        <taxon>Magnoliopsida</taxon>
        <taxon>Liliopsida</taxon>
        <taxon>Poales</taxon>
        <taxon>Poaceae</taxon>
        <taxon>PACMAD clade</taxon>
        <taxon>Arundinoideae</taxon>
        <taxon>Arundineae</taxon>
        <taxon>Arundo</taxon>
    </lineage>
</organism>
<proteinExistence type="predicted"/>
<name>A0A0A9CTP1_ARUDO</name>
<dbReference type="EMBL" id="GBRH01221145">
    <property type="protein sequence ID" value="JAD76750.1"/>
    <property type="molecule type" value="Transcribed_RNA"/>
</dbReference>
<evidence type="ECO:0000313" key="1">
    <source>
        <dbReference type="EMBL" id="JAD76750.1"/>
    </source>
</evidence>
<protein>
    <submittedName>
        <fullName evidence="1">Uncharacterized protein</fullName>
    </submittedName>
</protein>